<evidence type="ECO:0000256" key="2">
    <source>
        <dbReference type="SAM" id="MobiDB-lite"/>
    </source>
</evidence>
<dbReference type="PANTHER" id="PTHR13958">
    <property type="entry name" value="CENTROSOME-ASSOCIATED PROTEIN 350"/>
    <property type="match status" value="1"/>
</dbReference>
<dbReference type="SMART" id="SM01052">
    <property type="entry name" value="CAP_GLY"/>
    <property type="match status" value="1"/>
</dbReference>
<dbReference type="InterPro" id="IPR000938">
    <property type="entry name" value="CAP-Gly_domain"/>
</dbReference>
<feature type="region of interest" description="Disordered" evidence="2">
    <location>
        <begin position="234"/>
        <end position="261"/>
    </location>
</feature>
<dbReference type="AlphaFoldDB" id="K3WWT3"/>
<dbReference type="GO" id="GO:0008017">
    <property type="term" value="F:microtubule binding"/>
    <property type="evidence" value="ECO:0007669"/>
    <property type="project" value="InterPro"/>
</dbReference>
<feature type="region of interest" description="Disordered" evidence="2">
    <location>
        <begin position="375"/>
        <end position="394"/>
    </location>
</feature>
<dbReference type="PANTHER" id="PTHR13958:SF3">
    <property type="entry name" value="CAP-GLY DOMAIN-CONTAINING PROTEIN-RELATED"/>
    <property type="match status" value="1"/>
</dbReference>
<feature type="region of interest" description="Disordered" evidence="2">
    <location>
        <begin position="98"/>
        <end position="141"/>
    </location>
</feature>
<accession>K3WWT3</accession>
<protein>
    <recommendedName>
        <fullName evidence="3">CAP-Gly domain-containing protein</fullName>
    </recommendedName>
</protein>
<dbReference type="InterPro" id="IPR028750">
    <property type="entry name" value="CEP350/CC187"/>
</dbReference>
<dbReference type="VEuPathDB" id="FungiDB:PYU1_G009413"/>
<keyword evidence="5" id="KW-1185">Reference proteome</keyword>
<proteinExistence type="predicted"/>
<sequence length="565" mass="61713">MASSIPKPRTASFAAHSPTTITIPLDSRVVLSKRRSGWVRYIGKLKNEAGEWYGIALDEGKGENDGTWEKERYFECAPNHGVFVRRKEIFCVKEYPVRSKGPVSPVMPEQSDAGSSTGSSVDSPETLPPPTPTLSPRNSSSSVITPLFRTFKTFRKELGLQLTPTSKANNNSSSSTNASSSPTSSQKAATPTQTKSSGLRSPTNSRFASFSTGSSNAARTATIVSSTLVNLTDKTSESVDQQQRQQQQPSPTTKNITELIDGDENDISSLSDLYRDTSSSTVAHTDTISHPEAAVTAPATTSSPSRTRTMAVAPAPHHPAPSSTRTAVESMRSDKDGARDATEPTPLFFRRANVGSPTIGRRASFSFANLAFTSSSSGSGSSYSSSLGKTSPTTHAANARIVELEKEINVTKINHENIVAVLRATNKQHAVNVLELRAQVAALTEGNNWLEKQLASKNALVAELRQMESKNDDRVPRAEVENIIAIKDAQIQTLEKEILKLKQQVLRIETEKDSILCQQVRHFRARQERDEARINKLREDMLSMCNARTSLQSELQDLKEMTFLF</sequence>
<dbReference type="eggNOG" id="KOG0971">
    <property type="taxonomic scope" value="Eukaryota"/>
</dbReference>
<evidence type="ECO:0000256" key="1">
    <source>
        <dbReference type="SAM" id="Coils"/>
    </source>
</evidence>
<reference evidence="4" key="3">
    <citation type="submission" date="2015-02" db="UniProtKB">
        <authorList>
            <consortium name="EnsemblProtists"/>
        </authorList>
    </citation>
    <scope>IDENTIFICATION</scope>
    <source>
        <strain evidence="4">DAOM BR144</strain>
    </source>
</reference>
<dbReference type="STRING" id="431595.K3WWT3"/>
<reference evidence="5" key="2">
    <citation type="submission" date="2010-04" db="EMBL/GenBank/DDBJ databases">
        <authorList>
            <person name="Buell R."/>
            <person name="Hamilton J."/>
            <person name="Hostetler J."/>
        </authorList>
    </citation>
    <scope>NUCLEOTIDE SEQUENCE [LARGE SCALE GENOMIC DNA]</scope>
    <source>
        <strain evidence="5">DAOM:BR144</strain>
    </source>
</reference>
<feature type="region of interest" description="Disordered" evidence="2">
    <location>
        <begin position="281"/>
        <end position="306"/>
    </location>
</feature>
<evidence type="ECO:0000259" key="3">
    <source>
        <dbReference type="PROSITE" id="PS50245"/>
    </source>
</evidence>
<organism evidence="4 5">
    <name type="scientific">Globisporangium ultimum (strain ATCC 200006 / CBS 805.95 / DAOM BR144)</name>
    <name type="common">Pythium ultimum</name>
    <dbReference type="NCBI Taxonomy" id="431595"/>
    <lineage>
        <taxon>Eukaryota</taxon>
        <taxon>Sar</taxon>
        <taxon>Stramenopiles</taxon>
        <taxon>Oomycota</taxon>
        <taxon>Peronosporomycetes</taxon>
        <taxon>Pythiales</taxon>
        <taxon>Pythiaceae</taxon>
        <taxon>Globisporangium</taxon>
    </lineage>
</organism>
<feature type="compositionally biased region" description="Polar residues" evidence="2">
    <location>
        <begin position="193"/>
        <end position="218"/>
    </location>
</feature>
<dbReference type="InterPro" id="IPR036859">
    <property type="entry name" value="CAP-Gly_dom_sf"/>
</dbReference>
<evidence type="ECO:0000313" key="4">
    <source>
        <dbReference type="EnsemblProtists" id="PYU1_T009431"/>
    </source>
</evidence>
<evidence type="ECO:0000313" key="5">
    <source>
        <dbReference type="Proteomes" id="UP000019132"/>
    </source>
</evidence>
<dbReference type="Proteomes" id="UP000019132">
    <property type="component" value="Unassembled WGS sequence"/>
</dbReference>
<dbReference type="EnsemblProtists" id="PYU1_T009431">
    <property type="protein sequence ID" value="PYU1_T009431"/>
    <property type="gene ID" value="PYU1_G009413"/>
</dbReference>
<dbReference type="Pfam" id="PF01302">
    <property type="entry name" value="CAP_GLY"/>
    <property type="match status" value="1"/>
</dbReference>
<dbReference type="SUPFAM" id="SSF74924">
    <property type="entry name" value="Cap-Gly domain"/>
    <property type="match status" value="1"/>
</dbReference>
<dbReference type="InParanoid" id="K3WWT3"/>
<feature type="compositionally biased region" description="Low complexity" evidence="2">
    <location>
        <begin position="296"/>
        <end position="306"/>
    </location>
</feature>
<feature type="compositionally biased region" description="Low complexity" evidence="2">
    <location>
        <begin position="163"/>
        <end position="192"/>
    </location>
</feature>
<feature type="compositionally biased region" description="Low complexity" evidence="2">
    <location>
        <begin position="375"/>
        <end position="386"/>
    </location>
</feature>
<dbReference type="HOGENOM" id="CLU_020455_0_0_1"/>
<reference evidence="5" key="1">
    <citation type="journal article" date="2010" name="Genome Biol.">
        <title>Genome sequence of the necrotrophic plant pathogen Pythium ultimum reveals original pathogenicity mechanisms and effector repertoire.</title>
        <authorList>
            <person name="Levesque C.A."/>
            <person name="Brouwer H."/>
            <person name="Cano L."/>
            <person name="Hamilton J.P."/>
            <person name="Holt C."/>
            <person name="Huitema E."/>
            <person name="Raffaele S."/>
            <person name="Robideau G.P."/>
            <person name="Thines M."/>
            <person name="Win J."/>
            <person name="Zerillo M.M."/>
            <person name="Beakes G.W."/>
            <person name="Boore J.L."/>
            <person name="Busam D."/>
            <person name="Dumas B."/>
            <person name="Ferriera S."/>
            <person name="Fuerstenberg S.I."/>
            <person name="Gachon C.M."/>
            <person name="Gaulin E."/>
            <person name="Govers F."/>
            <person name="Grenville-Briggs L."/>
            <person name="Horner N."/>
            <person name="Hostetler J."/>
            <person name="Jiang R.H."/>
            <person name="Johnson J."/>
            <person name="Krajaejun T."/>
            <person name="Lin H."/>
            <person name="Meijer H.J."/>
            <person name="Moore B."/>
            <person name="Morris P."/>
            <person name="Phuntmart V."/>
            <person name="Puiu D."/>
            <person name="Shetty J."/>
            <person name="Stajich J.E."/>
            <person name="Tripathy S."/>
            <person name="Wawra S."/>
            <person name="van West P."/>
            <person name="Whitty B.R."/>
            <person name="Coutinho P.M."/>
            <person name="Henrissat B."/>
            <person name="Martin F."/>
            <person name="Thomas P.D."/>
            <person name="Tyler B.M."/>
            <person name="De Vries R.P."/>
            <person name="Kamoun S."/>
            <person name="Yandell M."/>
            <person name="Tisserat N."/>
            <person name="Buell C.R."/>
        </authorList>
    </citation>
    <scope>NUCLEOTIDE SEQUENCE</scope>
    <source>
        <strain evidence="5">DAOM:BR144</strain>
    </source>
</reference>
<dbReference type="Gene3D" id="2.30.30.190">
    <property type="entry name" value="CAP Gly-rich-like domain"/>
    <property type="match status" value="1"/>
</dbReference>
<name>K3WWT3_GLOUD</name>
<dbReference type="EMBL" id="GL376622">
    <property type="status" value="NOT_ANNOTATED_CDS"/>
    <property type="molecule type" value="Genomic_DNA"/>
</dbReference>
<dbReference type="GO" id="GO:0034453">
    <property type="term" value="P:microtubule anchoring"/>
    <property type="evidence" value="ECO:0007669"/>
    <property type="project" value="InterPro"/>
</dbReference>
<dbReference type="PROSITE" id="PS50245">
    <property type="entry name" value="CAP_GLY_2"/>
    <property type="match status" value="1"/>
</dbReference>
<keyword evidence="1" id="KW-0175">Coiled coil</keyword>
<dbReference type="OMA" id="QMESKND"/>
<feature type="compositionally biased region" description="Polar residues" evidence="2">
    <location>
        <begin position="112"/>
        <end position="122"/>
    </location>
</feature>
<feature type="coiled-coil region" evidence="1">
    <location>
        <begin position="450"/>
        <end position="511"/>
    </location>
</feature>
<feature type="region of interest" description="Disordered" evidence="2">
    <location>
        <begin position="161"/>
        <end position="218"/>
    </location>
</feature>
<feature type="domain" description="CAP-Gly" evidence="3">
    <location>
        <begin position="43"/>
        <end position="85"/>
    </location>
</feature>
<dbReference type="GO" id="GO:0005813">
    <property type="term" value="C:centrosome"/>
    <property type="evidence" value="ECO:0007669"/>
    <property type="project" value="InterPro"/>
</dbReference>